<dbReference type="AlphaFoldDB" id="A0A7K1SM40"/>
<proteinExistence type="predicted"/>
<evidence type="ECO:0000313" key="2">
    <source>
        <dbReference type="EMBL" id="MVM34872.1"/>
    </source>
</evidence>
<organism evidence="2 3">
    <name type="scientific">Spirosoma arboris</name>
    <dbReference type="NCBI Taxonomy" id="2682092"/>
    <lineage>
        <taxon>Bacteria</taxon>
        <taxon>Pseudomonadati</taxon>
        <taxon>Bacteroidota</taxon>
        <taxon>Cytophagia</taxon>
        <taxon>Cytophagales</taxon>
        <taxon>Cytophagaceae</taxon>
        <taxon>Spirosoma</taxon>
    </lineage>
</organism>
<name>A0A7K1SM40_9BACT</name>
<keyword evidence="1" id="KW-1133">Transmembrane helix</keyword>
<comment type="caution">
    <text evidence="2">The sequence shown here is derived from an EMBL/GenBank/DDBJ whole genome shotgun (WGS) entry which is preliminary data.</text>
</comment>
<keyword evidence="1" id="KW-0812">Transmembrane</keyword>
<dbReference type="RefSeq" id="WP_157589693.1">
    <property type="nucleotide sequence ID" value="NZ_WPIN01000019.1"/>
</dbReference>
<keyword evidence="1" id="KW-0472">Membrane</keyword>
<gene>
    <name evidence="2" type="ORF">GO755_32890</name>
</gene>
<dbReference type="EMBL" id="WPIN01000019">
    <property type="protein sequence ID" value="MVM34872.1"/>
    <property type="molecule type" value="Genomic_DNA"/>
</dbReference>
<sequence>MNDRLGRLNDGGYNNLLAVALVVLVIYLFISGFNKSKQQAYLDNAGLDKTTQMAQALRDAMNRSGIKLMMSVDGTDLDLVMSTAALITDYKAVSDAYRVLYGSELTTDLQEELTRDQLQQFWNVVYKTNATTTPTTTNPTSNVGKTVTAIQTSNIRADVSPYEVVVNILGQRRQASAGQVLGKYVSERLLPDLPNKGDKLTFVKYEESAFFGTYTVPYWVLKSAVKIA</sequence>
<protein>
    <submittedName>
        <fullName evidence="2">Uncharacterized protein</fullName>
    </submittedName>
</protein>
<keyword evidence="3" id="KW-1185">Reference proteome</keyword>
<dbReference type="GO" id="GO:0005509">
    <property type="term" value="F:calcium ion binding"/>
    <property type="evidence" value="ECO:0007669"/>
    <property type="project" value="InterPro"/>
</dbReference>
<accession>A0A7K1SM40</accession>
<evidence type="ECO:0000313" key="3">
    <source>
        <dbReference type="Proteomes" id="UP000436006"/>
    </source>
</evidence>
<reference evidence="2 3" key="1">
    <citation type="submission" date="2019-12" db="EMBL/GenBank/DDBJ databases">
        <title>Spirosoma sp. HMF4905 genome sequencing and assembly.</title>
        <authorList>
            <person name="Kang H."/>
            <person name="Cha I."/>
            <person name="Kim H."/>
            <person name="Joh K."/>
        </authorList>
    </citation>
    <scope>NUCLEOTIDE SEQUENCE [LARGE SCALE GENOMIC DNA]</scope>
    <source>
        <strain evidence="2 3">HMF4905</strain>
    </source>
</reference>
<dbReference type="SUPFAM" id="SSF47874">
    <property type="entry name" value="Annexin"/>
    <property type="match status" value="1"/>
</dbReference>
<dbReference type="InterPro" id="IPR037104">
    <property type="entry name" value="Annexin_sf"/>
</dbReference>
<dbReference type="Proteomes" id="UP000436006">
    <property type="component" value="Unassembled WGS sequence"/>
</dbReference>
<feature type="transmembrane region" description="Helical" evidence="1">
    <location>
        <begin position="12"/>
        <end position="30"/>
    </location>
</feature>
<dbReference type="GO" id="GO:0005544">
    <property type="term" value="F:calcium-dependent phospholipid binding"/>
    <property type="evidence" value="ECO:0007669"/>
    <property type="project" value="InterPro"/>
</dbReference>
<evidence type="ECO:0000256" key="1">
    <source>
        <dbReference type="SAM" id="Phobius"/>
    </source>
</evidence>